<dbReference type="OrthoDB" id="4337641at2"/>
<evidence type="ECO:0000313" key="3">
    <source>
        <dbReference type="Proteomes" id="UP000217103"/>
    </source>
</evidence>
<feature type="transmembrane region" description="Helical" evidence="1">
    <location>
        <begin position="35"/>
        <end position="57"/>
    </location>
</feature>
<proteinExistence type="predicted"/>
<keyword evidence="1" id="KW-0472">Membrane</keyword>
<name>A0A1H1FL20_9ACTN</name>
<dbReference type="RefSeq" id="WP_093259625.1">
    <property type="nucleotide sequence ID" value="NZ_FNKK01000002.1"/>
</dbReference>
<evidence type="ECO:0000313" key="2">
    <source>
        <dbReference type="EMBL" id="SDR01570.1"/>
    </source>
</evidence>
<dbReference type="STRING" id="35622.SAMN04489764_3039"/>
<protein>
    <recommendedName>
        <fullName evidence="4">PH domain-containing protein</fullName>
    </recommendedName>
</protein>
<sequence>MVRTARRVMYAVMPAELLIVVLLISGVAIPTPVLLAAESLVAAVLVLEAAVFWRLFAEERRGGLGRRAAALATARRLVPAPVRRLMSFDVKGVASLGLWVLRRRDGVPPGATAVPYAAEQTPMQLVLLFVVAVETMAVEVLLRALGVPDALRIAVLVLDLYGVLFCLMTIAACVTRPHVVTGGELRIRYGVYFDLRIPRELIVSVRRVRNLGEPGVVSVRDGRLAVAVGSQTNVVVELAEPVVAVRPLGARVEATEVRFFADDPASAVAALQDAAERRPAREASPKG</sequence>
<reference evidence="2 3" key="1">
    <citation type="submission" date="2016-10" db="EMBL/GenBank/DDBJ databases">
        <authorList>
            <person name="de Groot N.N."/>
        </authorList>
    </citation>
    <scope>NUCLEOTIDE SEQUENCE [LARGE SCALE GENOMIC DNA]</scope>
    <source>
        <strain evidence="2 3">DSM 43794</strain>
    </source>
</reference>
<feature type="transmembrane region" description="Helical" evidence="1">
    <location>
        <begin position="151"/>
        <end position="174"/>
    </location>
</feature>
<keyword evidence="3" id="KW-1185">Reference proteome</keyword>
<feature type="transmembrane region" description="Helical" evidence="1">
    <location>
        <begin position="125"/>
        <end position="145"/>
    </location>
</feature>
<accession>A0A1H1FL20</accession>
<feature type="transmembrane region" description="Helical" evidence="1">
    <location>
        <begin position="7"/>
        <end position="29"/>
    </location>
</feature>
<dbReference type="AlphaFoldDB" id="A0A1H1FL20"/>
<evidence type="ECO:0000256" key="1">
    <source>
        <dbReference type="SAM" id="Phobius"/>
    </source>
</evidence>
<keyword evidence="1" id="KW-1133">Transmembrane helix</keyword>
<gene>
    <name evidence="2" type="ORF">SAMN04489764_3039</name>
</gene>
<evidence type="ECO:0008006" key="4">
    <source>
        <dbReference type="Google" id="ProtNLM"/>
    </source>
</evidence>
<dbReference type="Proteomes" id="UP000217103">
    <property type="component" value="Unassembled WGS sequence"/>
</dbReference>
<dbReference type="EMBL" id="FNKK01000002">
    <property type="protein sequence ID" value="SDR01570.1"/>
    <property type="molecule type" value="Genomic_DNA"/>
</dbReference>
<keyword evidence="1" id="KW-0812">Transmembrane</keyword>
<organism evidence="2 3">
    <name type="scientific">Thermostaphylospora chromogena</name>
    <dbReference type="NCBI Taxonomy" id="35622"/>
    <lineage>
        <taxon>Bacteria</taxon>
        <taxon>Bacillati</taxon>
        <taxon>Actinomycetota</taxon>
        <taxon>Actinomycetes</taxon>
        <taxon>Streptosporangiales</taxon>
        <taxon>Thermomonosporaceae</taxon>
        <taxon>Thermostaphylospora</taxon>
    </lineage>
</organism>